<protein>
    <submittedName>
        <fullName evidence="1">Uncharacterized protein</fullName>
    </submittedName>
</protein>
<gene>
    <name evidence="1" type="ORF">E2C01_012468</name>
</gene>
<name>A0A5B7DDT8_PORTR</name>
<accession>A0A5B7DDT8</accession>
<dbReference type="AlphaFoldDB" id="A0A5B7DDT8"/>
<evidence type="ECO:0000313" key="1">
    <source>
        <dbReference type="EMBL" id="MPC19551.1"/>
    </source>
</evidence>
<dbReference type="Proteomes" id="UP000324222">
    <property type="component" value="Unassembled WGS sequence"/>
</dbReference>
<organism evidence="1 2">
    <name type="scientific">Portunus trituberculatus</name>
    <name type="common">Swimming crab</name>
    <name type="synonym">Neptunus trituberculatus</name>
    <dbReference type="NCBI Taxonomy" id="210409"/>
    <lineage>
        <taxon>Eukaryota</taxon>
        <taxon>Metazoa</taxon>
        <taxon>Ecdysozoa</taxon>
        <taxon>Arthropoda</taxon>
        <taxon>Crustacea</taxon>
        <taxon>Multicrustacea</taxon>
        <taxon>Malacostraca</taxon>
        <taxon>Eumalacostraca</taxon>
        <taxon>Eucarida</taxon>
        <taxon>Decapoda</taxon>
        <taxon>Pleocyemata</taxon>
        <taxon>Brachyura</taxon>
        <taxon>Eubrachyura</taxon>
        <taxon>Portunoidea</taxon>
        <taxon>Portunidae</taxon>
        <taxon>Portuninae</taxon>
        <taxon>Portunus</taxon>
    </lineage>
</organism>
<comment type="caution">
    <text evidence="1">The sequence shown here is derived from an EMBL/GenBank/DDBJ whole genome shotgun (WGS) entry which is preliminary data.</text>
</comment>
<dbReference type="EMBL" id="VSRR010000779">
    <property type="protein sequence ID" value="MPC19551.1"/>
    <property type="molecule type" value="Genomic_DNA"/>
</dbReference>
<reference evidence="1 2" key="1">
    <citation type="submission" date="2019-05" db="EMBL/GenBank/DDBJ databases">
        <title>Another draft genome of Portunus trituberculatus and its Hox gene families provides insights of decapod evolution.</title>
        <authorList>
            <person name="Jeong J.-H."/>
            <person name="Song I."/>
            <person name="Kim S."/>
            <person name="Choi T."/>
            <person name="Kim D."/>
            <person name="Ryu S."/>
            <person name="Kim W."/>
        </authorList>
    </citation>
    <scope>NUCLEOTIDE SEQUENCE [LARGE SCALE GENOMIC DNA]</scope>
    <source>
        <tissue evidence="1">Muscle</tissue>
    </source>
</reference>
<proteinExistence type="predicted"/>
<sequence>MYRYPPPCIPSLPVSFFTFNGMLEARATCEFTDISCSSCLEAVRGAKGAIKKNRSAGRRRRRYVRAVIESRWVKNMDALEIVYGKKGTL</sequence>
<keyword evidence="2" id="KW-1185">Reference proteome</keyword>
<evidence type="ECO:0000313" key="2">
    <source>
        <dbReference type="Proteomes" id="UP000324222"/>
    </source>
</evidence>